<evidence type="ECO:0000313" key="4">
    <source>
        <dbReference type="Proteomes" id="UP001562425"/>
    </source>
</evidence>
<comment type="caution">
    <text evidence="3">The sequence shown here is derived from an EMBL/GenBank/DDBJ whole genome shotgun (WGS) entry which is preliminary data.</text>
</comment>
<keyword evidence="1" id="KW-0175">Coiled coil</keyword>
<dbReference type="Proteomes" id="UP001562425">
    <property type="component" value="Unassembled WGS sequence"/>
</dbReference>
<evidence type="ECO:0000256" key="1">
    <source>
        <dbReference type="SAM" id="Coils"/>
    </source>
</evidence>
<gene>
    <name evidence="3" type="ORF">pipiens_001153</name>
</gene>
<accession>A0ABD1DK81</accession>
<sequence length="333" mass="38898">MSLLKEAADPDSEANFDFYKALFGDEKAEETSEAPSKTDLEIKEDVKQSSLLARSRSLRESSLDSHLYRRRRTSSFQRELMIVQSIRKLSSIKTELDAEFAVHEQSKKPVPPEILHHVEAQHKAMVESLSKTLDQTREKLLKIGSTVVNKSARTKSSAPMESLLAKMDLVRENLSKKRRKLIASFCVLDQLNKHNTELDQRIQNIRLEDLHDLQVEVNRTGEKIDETRKQMAKARSRYESDLCMASHIREKWYVFQNKILGQLEDKYEMDRDIRENRVYMCGLLKRKQQLRKERLQLKKQCRLIDNEALLRKYDDAVEGIAAIRAYTKKFNEL</sequence>
<feature type="domain" description="CCDC113/CCDC96 coiled-coil" evidence="2">
    <location>
        <begin position="170"/>
        <end position="329"/>
    </location>
</feature>
<dbReference type="EMBL" id="JBEHCU010005346">
    <property type="protein sequence ID" value="KAL1400137.1"/>
    <property type="molecule type" value="Genomic_DNA"/>
</dbReference>
<name>A0ABD1DK81_CULPP</name>
<evidence type="ECO:0000313" key="3">
    <source>
        <dbReference type="EMBL" id="KAL1400137.1"/>
    </source>
</evidence>
<reference evidence="3 4" key="1">
    <citation type="submission" date="2024-05" db="EMBL/GenBank/DDBJ databases">
        <title>Culex pipiens pipiens assembly and annotation.</title>
        <authorList>
            <person name="Alout H."/>
            <person name="Durand T."/>
        </authorList>
    </citation>
    <scope>NUCLEOTIDE SEQUENCE [LARGE SCALE GENOMIC DNA]</scope>
    <source>
        <strain evidence="3">HA-2024</strain>
        <tissue evidence="3">Whole body</tissue>
    </source>
</reference>
<protein>
    <recommendedName>
        <fullName evidence="2">CCDC113/CCDC96 coiled-coil domain-containing protein</fullName>
    </recommendedName>
</protein>
<feature type="coiled-coil region" evidence="1">
    <location>
        <begin position="160"/>
        <end position="237"/>
    </location>
</feature>
<proteinExistence type="predicted"/>
<dbReference type="Pfam" id="PF13870">
    <property type="entry name" value="CCDC113_CCDC96_CC"/>
    <property type="match status" value="1"/>
</dbReference>
<organism evidence="3 4">
    <name type="scientific">Culex pipiens pipiens</name>
    <name type="common">Northern house mosquito</name>
    <dbReference type="NCBI Taxonomy" id="38569"/>
    <lineage>
        <taxon>Eukaryota</taxon>
        <taxon>Metazoa</taxon>
        <taxon>Ecdysozoa</taxon>
        <taxon>Arthropoda</taxon>
        <taxon>Hexapoda</taxon>
        <taxon>Insecta</taxon>
        <taxon>Pterygota</taxon>
        <taxon>Neoptera</taxon>
        <taxon>Endopterygota</taxon>
        <taxon>Diptera</taxon>
        <taxon>Nematocera</taxon>
        <taxon>Culicoidea</taxon>
        <taxon>Culicidae</taxon>
        <taxon>Culicinae</taxon>
        <taxon>Culicini</taxon>
        <taxon>Culex</taxon>
        <taxon>Culex</taxon>
    </lineage>
</organism>
<dbReference type="AlphaFoldDB" id="A0ABD1DK81"/>
<dbReference type="InterPro" id="IPR025254">
    <property type="entry name" value="CCDC113/CCDC96_CC"/>
</dbReference>
<evidence type="ECO:0000259" key="2">
    <source>
        <dbReference type="Pfam" id="PF13870"/>
    </source>
</evidence>
<keyword evidence="4" id="KW-1185">Reference proteome</keyword>